<dbReference type="Proteomes" id="UP000054144">
    <property type="component" value="Unassembled WGS sequence"/>
</dbReference>
<reference evidence="2 3" key="1">
    <citation type="journal article" date="2015" name="Fungal Genet. Biol.">
        <title>Evolution of novel wood decay mechanisms in Agaricales revealed by the genome sequences of Fistulina hepatica and Cylindrobasidium torrendii.</title>
        <authorList>
            <person name="Floudas D."/>
            <person name="Held B.W."/>
            <person name="Riley R."/>
            <person name="Nagy L.G."/>
            <person name="Koehler G."/>
            <person name="Ransdell A.S."/>
            <person name="Younus H."/>
            <person name="Chow J."/>
            <person name="Chiniquy J."/>
            <person name="Lipzen A."/>
            <person name="Tritt A."/>
            <person name="Sun H."/>
            <person name="Haridas S."/>
            <person name="LaButti K."/>
            <person name="Ohm R.A."/>
            <person name="Kues U."/>
            <person name="Blanchette R.A."/>
            <person name="Grigoriev I.V."/>
            <person name="Minto R.E."/>
            <person name="Hibbett D.S."/>
        </authorList>
    </citation>
    <scope>NUCLEOTIDE SEQUENCE [LARGE SCALE GENOMIC DNA]</scope>
    <source>
        <strain evidence="2 3">ATCC 64428</strain>
    </source>
</reference>
<feature type="compositionally biased region" description="Low complexity" evidence="1">
    <location>
        <begin position="64"/>
        <end position="80"/>
    </location>
</feature>
<dbReference type="EMBL" id="KN881833">
    <property type="protein sequence ID" value="KIY48422.1"/>
    <property type="molecule type" value="Genomic_DNA"/>
</dbReference>
<organism evidence="2 3">
    <name type="scientific">Fistulina hepatica ATCC 64428</name>
    <dbReference type="NCBI Taxonomy" id="1128425"/>
    <lineage>
        <taxon>Eukaryota</taxon>
        <taxon>Fungi</taxon>
        <taxon>Dikarya</taxon>
        <taxon>Basidiomycota</taxon>
        <taxon>Agaricomycotina</taxon>
        <taxon>Agaricomycetes</taxon>
        <taxon>Agaricomycetidae</taxon>
        <taxon>Agaricales</taxon>
        <taxon>Fistulinaceae</taxon>
        <taxon>Fistulina</taxon>
    </lineage>
</organism>
<evidence type="ECO:0000256" key="1">
    <source>
        <dbReference type="SAM" id="MobiDB-lite"/>
    </source>
</evidence>
<evidence type="ECO:0000313" key="3">
    <source>
        <dbReference type="Proteomes" id="UP000054144"/>
    </source>
</evidence>
<sequence length="258" mass="29194">MAQQRLQRPTALSMAHARQESRFVVRASVYNTFRDLGGFESSRLREWIFDEDPMVSPSSVGTDASASQPAPSIEASESPSTVSTPSRKRRFIRFASRSRRRHSRVSDPSVADSGYESDKRASPSTHSPWSLFHRSASQPRSEATTRKRRAQQPVPPVPPLPHAQQRRSPVDSSERRGRWFLFHAHGQGRATPDKVRSREPSMIGTPQSMRSKSAPHLREPVAHSRHHSLADEEWATLSRSDLQSIMIENPFLHGKHIR</sequence>
<accession>A0A0D7ABQ5</accession>
<feature type="compositionally biased region" description="Basic residues" evidence="1">
    <location>
        <begin position="86"/>
        <end position="103"/>
    </location>
</feature>
<feature type="region of interest" description="Disordered" evidence="1">
    <location>
        <begin position="187"/>
        <end position="215"/>
    </location>
</feature>
<evidence type="ECO:0000313" key="2">
    <source>
        <dbReference type="EMBL" id="KIY48422.1"/>
    </source>
</evidence>
<gene>
    <name evidence="2" type="ORF">FISHEDRAFT_73619</name>
</gene>
<proteinExistence type="predicted"/>
<name>A0A0D7ABQ5_9AGAR</name>
<feature type="region of interest" description="Disordered" evidence="1">
    <location>
        <begin position="55"/>
        <end position="174"/>
    </location>
</feature>
<keyword evidence="3" id="KW-1185">Reference proteome</keyword>
<protein>
    <submittedName>
        <fullName evidence="2">Uncharacterized protein</fullName>
    </submittedName>
</protein>
<dbReference type="AlphaFoldDB" id="A0A0D7ABQ5"/>